<dbReference type="Proteomes" id="UP000653076">
    <property type="component" value="Unassembled WGS sequence"/>
</dbReference>
<dbReference type="SUPFAM" id="SSF56112">
    <property type="entry name" value="Protein kinase-like (PK-like)"/>
    <property type="match status" value="1"/>
</dbReference>
<accession>A0ABQ4JKD1</accession>
<name>A0ABQ4JKD1_9ACTN</name>
<protein>
    <submittedName>
        <fullName evidence="2">Aminoglycoside phosphotransferase</fullName>
    </submittedName>
</protein>
<dbReference type="Pfam" id="PF01636">
    <property type="entry name" value="APH"/>
    <property type="match status" value="1"/>
</dbReference>
<dbReference type="InterPro" id="IPR011009">
    <property type="entry name" value="Kinase-like_dom_sf"/>
</dbReference>
<organism evidence="2 3">
    <name type="scientific">Micromonospora qiuiae</name>
    <dbReference type="NCBI Taxonomy" id="502268"/>
    <lineage>
        <taxon>Bacteria</taxon>
        <taxon>Bacillati</taxon>
        <taxon>Actinomycetota</taxon>
        <taxon>Actinomycetes</taxon>
        <taxon>Micromonosporales</taxon>
        <taxon>Micromonosporaceae</taxon>
        <taxon>Micromonospora</taxon>
    </lineage>
</organism>
<evidence type="ECO:0000313" key="2">
    <source>
        <dbReference type="EMBL" id="GIJ29996.1"/>
    </source>
</evidence>
<evidence type="ECO:0000313" key="3">
    <source>
        <dbReference type="Proteomes" id="UP000653076"/>
    </source>
</evidence>
<proteinExistence type="predicted"/>
<dbReference type="InterPro" id="IPR002575">
    <property type="entry name" value="Aminoglycoside_PTrfase"/>
</dbReference>
<dbReference type="EMBL" id="BOPC01000092">
    <property type="protein sequence ID" value="GIJ29996.1"/>
    <property type="molecule type" value="Genomic_DNA"/>
</dbReference>
<reference evidence="2 3" key="1">
    <citation type="submission" date="2021-01" db="EMBL/GenBank/DDBJ databases">
        <title>Whole genome shotgun sequence of Verrucosispora qiuiae NBRC 106684.</title>
        <authorList>
            <person name="Komaki H."/>
            <person name="Tamura T."/>
        </authorList>
    </citation>
    <scope>NUCLEOTIDE SEQUENCE [LARGE SCALE GENOMIC DNA]</scope>
    <source>
        <strain evidence="2 3">NBRC 106684</strain>
    </source>
</reference>
<comment type="caution">
    <text evidence="2">The sequence shown here is derived from an EMBL/GenBank/DDBJ whole genome shotgun (WGS) entry which is preliminary data.</text>
</comment>
<gene>
    <name evidence="2" type="ORF">Vqi01_51580</name>
</gene>
<feature type="domain" description="Aminoglycoside phosphotransferase" evidence="1">
    <location>
        <begin position="27"/>
        <end position="246"/>
    </location>
</feature>
<dbReference type="Gene3D" id="1.10.510.10">
    <property type="entry name" value="Transferase(Phosphotransferase) domain 1"/>
    <property type="match status" value="1"/>
</dbReference>
<evidence type="ECO:0000259" key="1">
    <source>
        <dbReference type="Pfam" id="PF01636"/>
    </source>
</evidence>
<sequence>MTVTQARAACHLVGLDVDELRPVRIHSNAVFLLPRARIIVRVGRGAEAVERAMRAVEVSRWLAGEGFPTVVPVAGIEQPIVVYGDQEEQAPVTFWEQADICPDPNPAAAAAELGWLLRRLHTLRPPVVLPRFRPLDRLIAAARSSNWLNESDRLWIDARAVELQRSLDMGEFRLGAGLVHGDAQLGNVISTRTGPVLADWDNAAVAPREWDLVPSAAEERFGGPSELLTHLLAAYDADPTTDPGWEILRDIYELRSVAAHIRRAPSSPPHAREAALRIASLRAGDRTVCWSAVG</sequence>
<keyword evidence="3" id="KW-1185">Reference proteome</keyword>